<evidence type="ECO:0000313" key="4">
    <source>
        <dbReference type="Proteomes" id="UP000594260"/>
    </source>
</evidence>
<feature type="transmembrane region" description="Helical" evidence="2">
    <location>
        <begin position="332"/>
        <end position="353"/>
    </location>
</feature>
<dbReference type="OrthoDB" id="10474273at2759"/>
<protein>
    <submittedName>
        <fullName evidence="3">Uncharacterized protein</fullName>
    </submittedName>
</protein>
<evidence type="ECO:0000313" key="3">
    <source>
        <dbReference type="EnsemblMetazoa" id="XP_022647315"/>
    </source>
</evidence>
<feature type="region of interest" description="Disordered" evidence="1">
    <location>
        <begin position="49"/>
        <end position="68"/>
    </location>
</feature>
<keyword evidence="2" id="KW-1133">Transmembrane helix</keyword>
<evidence type="ECO:0000256" key="2">
    <source>
        <dbReference type="SAM" id="Phobius"/>
    </source>
</evidence>
<dbReference type="KEGG" id="vde:111244435"/>
<keyword evidence="4" id="KW-1185">Reference proteome</keyword>
<sequence>MACATGIDVRFHQSPKQSARRQNDKVAIATISRGPDKQDGLSPWVVRVEDSTGREEEERDGAGDPERQQQLVSQEILAHFPLLNHFMPVLLSLQSIGVARTDATISRNTRPHMRIWRLIVWIMLATYMGIVIYSYVVQGAESFLVSHMSQLELTDVVLLFFAALMANLSHNFQRVSFLEIVNFLNNLATKSQLKKQGEAEELRCFLLSLLNWLCHISSAIVYVFHKCNGQDTFQQTEVLIRMLLMNTTLWIQVISASELCWSFAHVVREINNSLMKRVNLHLLLDMRVRYSQMVTAVRDVNRLYSVSLGMAYIHAVTRSSLTLQLFLSQYKISAALCMWIVYETVMLVCLVIVSEASNYLRISSIATATLVSEQISKFRDAPQQMGLTVALRSLKKNTLQLKLLGFIPLSRAFCVLYLSGLICGGLIYVMHDKYVLSAMAATTTL</sequence>
<keyword evidence="2" id="KW-0472">Membrane</keyword>
<dbReference type="AlphaFoldDB" id="A0A7M7J617"/>
<feature type="transmembrane region" description="Helical" evidence="2">
    <location>
        <begin position="403"/>
        <end position="429"/>
    </location>
</feature>
<feature type="transmembrane region" description="Helical" evidence="2">
    <location>
        <begin position="115"/>
        <end position="136"/>
    </location>
</feature>
<dbReference type="EnsemblMetazoa" id="XM_022791580">
    <property type="protein sequence ID" value="XP_022647315"/>
    <property type="gene ID" value="LOC111244435"/>
</dbReference>
<feature type="transmembrane region" description="Helical" evidence="2">
    <location>
        <begin position="148"/>
        <end position="168"/>
    </location>
</feature>
<feature type="compositionally biased region" description="Basic and acidic residues" evidence="1">
    <location>
        <begin position="49"/>
        <end position="67"/>
    </location>
</feature>
<name>A0A7M7J617_VARDE</name>
<feature type="transmembrane region" description="Helical" evidence="2">
    <location>
        <begin position="303"/>
        <end position="326"/>
    </location>
</feature>
<proteinExistence type="predicted"/>
<keyword evidence="2" id="KW-0812">Transmembrane</keyword>
<accession>A0A7M7J617</accession>
<evidence type="ECO:0000256" key="1">
    <source>
        <dbReference type="SAM" id="MobiDB-lite"/>
    </source>
</evidence>
<organism evidence="3 4">
    <name type="scientific">Varroa destructor</name>
    <name type="common">Honeybee mite</name>
    <dbReference type="NCBI Taxonomy" id="109461"/>
    <lineage>
        <taxon>Eukaryota</taxon>
        <taxon>Metazoa</taxon>
        <taxon>Ecdysozoa</taxon>
        <taxon>Arthropoda</taxon>
        <taxon>Chelicerata</taxon>
        <taxon>Arachnida</taxon>
        <taxon>Acari</taxon>
        <taxon>Parasitiformes</taxon>
        <taxon>Mesostigmata</taxon>
        <taxon>Gamasina</taxon>
        <taxon>Dermanyssoidea</taxon>
        <taxon>Varroidae</taxon>
        <taxon>Varroa</taxon>
    </lineage>
</organism>
<feature type="region of interest" description="Disordered" evidence="1">
    <location>
        <begin position="1"/>
        <end position="24"/>
    </location>
</feature>
<dbReference type="Proteomes" id="UP000594260">
    <property type="component" value="Unplaced"/>
</dbReference>
<reference evidence="3" key="1">
    <citation type="submission" date="2021-01" db="UniProtKB">
        <authorList>
            <consortium name="EnsemblMetazoa"/>
        </authorList>
    </citation>
    <scope>IDENTIFICATION</scope>
</reference>
<dbReference type="InParanoid" id="A0A7M7J617"/>
<dbReference type="GeneID" id="111244435"/>
<dbReference type="RefSeq" id="XP_022647315.1">
    <property type="nucleotide sequence ID" value="XM_022791580.1"/>
</dbReference>